<protein>
    <submittedName>
        <fullName evidence="1">Uncharacterized protein</fullName>
    </submittedName>
</protein>
<comment type="caution">
    <text evidence="1">The sequence shown here is derived from an EMBL/GenBank/DDBJ whole genome shotgun (WGS) entry which is preliminary data.</text>
</comment>
<accession>A0A1R1XCC8</accession>
<dbReference type="AlphaFoldDB" id="A0A1R1XCC8"/>
<name>A0A1R1XCC8_9FUNG</name>
<dbReference type="Proteomes" id="UP000187283">
    <property type="component" value="Unassembled WGS sequence"/>
</dbReference>
<gene>
    <name evidence="1" type="ORF">AYI70_g9230</name>
</gene>
<dbReference type="STRING" id="133412.A0A1R1XCC8"/>
<evidence type="ECO:0000313" key="2">
    <source>
        <dbReference type="Proteomes" id="UP000187283"/>
    </source>
</evidence>
<sequence length="136" mass="15572">MLSKMVNNDSENNINDKIKNTEVSIPLKELFSVSPIARKKFSEELRFRREPNASKIFIEDLNSKSDNSDKYTNSRNIDGNWNAFYLGAGSGTARGYIMGAKVEFLLDESSEINIMNIDFYNALHSIKRIKIDEKIK</sequence>
<evidence type="ECO:0000313" key="1">
    <source>
        <dbReference type="EMBL" id="OMJ12263.1"/>
    </source>
</evidence>
<dbReference type="EMBL" id="LSSN01004058">
    <property type="protein sequence ID" value="OMJ12263.1"/>
    <property type="molecule type" value="Genomic_DNA"/>
</dbReference>
<keyword evidence="2" id="KW-1185">Reference proteome</keyword>
<organism evidence="1 2">
    <name type="scientific">Smittium culicis</name>
    <dbReference type="NCBI Taxonomy" id="133412"/>
    <lineage>
        <taxon>Eukaryota</taxon>
        <taxon>Fungi</taxon>
        <taxon>Fungi incertae sedis</taxon>
        <taxon>Zoopagomycota</taxon>
        <taxon>Kickxellomycotina</taxon>
        <taxon>Harpellomycetes</taxon>
        <taxon>Harpellales</taxon>
        <taxon>Legeriomycetaceae</taxon>
        <taxon>Smittium</taxon>
    </lineage>
</organism>
<reference evidence="1 2" key="1">
    <citation type="submission" date="2017-01" db="EMBL/GenBank/DDBJ databases">
        <authorList>
            <person name="Mah S.A."/>
            <person name="Swanson W.J."/>
            <person name="Moy G.W."/>
            <person name="Vacquier V.D."/>
        </authorList>
    </citation>
    <scope>NUCLEOTIDE SEQUENCE [LARGE SCALE GENOMIC DNA]</scope>
    <source>
        <strain evidence="1 2">GSMNP</strain>
    </source>
</reference>
<proteinExistence type="predicted"/>